<dbReference type="Gene3D" id="3.40.50.300">
    <property type="entry name" value="P-loop containing nucleotide triphosphate hydrolases"/>
    <property type="match status" value="1"/>
</dbReference>
<keyword evidence="2" id="KW-1185">Reference proteome</keyword>
<organism evidence="1 2">
    <name type="scientific">Sphaerisporangium aureirubrum</name>
    <dbReference type="NCBI Taxonomy" id="1544736"/>
    <lineage>
        <taxon>Bacteria</taxon>
        <taxon>Bacillati</taxon>
        <taxon>Actinomycetota</taxon>
        <taxon>Actinomycetes</taxon>
        <taxon>Streptosporangiales</taxon>
        <taxon>Streptosporangiaceae</taxon>
        <taxon>Sphaerisporangium</taxon>
    </lineage>
</organism>
<name>A0ABW1NPX6_9ACTN</name>
<dbReference type="SUPFAM" id="SSF52540">
    <property type="entry name" value="P-loop containing nucleoside triphosphate hydrolases"/>
    <property type="match status" value="1"/>
</dbReference>
<dbReference type="EMBL" id="JBHSRF010000058">
    <property type="protein sequence ID" value="MFC6085241.1"/>
    <property type="molecule type" value="Genomic_DNA"/>
</dbReference>
<evidence type="ECO:0008006" key="3">
    <source>
        <dbReference type="Google" id="ProtNLM"/>
    </source>
</evidence>
<evidence type="ECO:0000313" key="2">
    <source>
        <dbReference type="Proteomes" id="UP001596137"/>
    </source>
</evidence>
<comment type="caution">
    <text evidence="1">The sequence shown here is derived from an EMBL/GenBank/DDBJ whole genome shotgun (WGS) entry which is preliminary data.</text>
</comment>
<reference evidence="2" key="1">
    <citation type="journal article" date="2019" name="Int. J. Syst. Evol. Microbiol.">
        <title>The Global Catalogue of Microorganisms (GCM) 10K type strain sequencing project: providing services to taxonomists for standard genome sequencing and annotation.</title>
        <authorList>
            <consortium name="The Broad Institute Genomics Platform"/>
            <consortium name="The Broad Institute Genome Sequencing Center for Infectious Disease"/>
            <person name="Wu L."/>
            <person name="Ma J."/>
        </authorList>
    </citation>
    <scope>NUCLEOTIDE SEQUENCE [LARGE SCALE GENOMIC DNA]</scope>
    <source>
        <strain evidence="2">JCM 30346</strain>
    </source>
</reference>
<proteinExistence type="predicted"/>
<protein>
    <recommendedName>
        <fullName evidence="3">Thymidylate kinase</fullName>
    </recommendedName>
</protein>
<sequence>MTEFNVLLGADYAGKSTVLHALSARGWNVVASDDERFPVLGALRLLWLGEVLPELGCRYSRTMAMAVLNPLIVHLRDQVELLAANGGPVVVDSYYYKLMAKLQMADLLTLDILSSWLELPRPARVVFLDAEPEHTWERTHNGADLNPLEHYGRRATRASFVRYQRDLREHLLTAAAGVPLTMVDATAGLASMVDEVEAALKAGVRAEQPV</sequence>
<accession>A0ABW1NPX6</accession>
<dbReference type="Proteomes" id="UP001596137">
    <property type="component" value="Unassembled WGS sequence"/>
</dbReference>
<dbReference type="InterPro" id="IPR027417">
    <property type="entry name" value="P-loop_NTPase"/>
</dbReference>
<gene>
    <name evidence="1" type="ORF">ACFP1K_29030</name>
</gene>
<evidence type="ECO:0000313" key="1">
    <source>
        <dbReference type="EMBL" id="MFC6085241.1"/>
    </source>
</evidence>
<dbReference type="RefSeq" id="WP_380759169.1">
    <property type="nucleotide sequence ID" value="NZ_JBHSRF010000058.1"/>
</dbReference>